<evidence type="ECO:0000256" key="1">
    <source>
        <dbReference type="ARBA" id="ARBA00022723"/>
    </source>
</evidence>
<keyword evidence="5" id="KW-0539">Nucleus</keyword>
<dbReference type="SUPFAM" id="SSF57667">
    <property type="entry name" value="beta-beta-alpha zinc fingers"/>
    <property type="match status" value="4"/>
</dbReference>
<keyword evidence="4" id="KW-0862">Zinc</keyword>
<sequence>MKTMRNMNIAFFFTCLVGFFIRGHYGMYFAGECDMSSLSTRQATCPPGSCCCSDPSEPTVNYCKPVSGEGGPCYAKAVEWPGSCPCPVHMTCVPNLQVPTWTSTYGRLIEKIKLSYSKWLPLLRAGSHADSDSQLETIELMPESIKVYKSSSTDDEQSLGGHDMEAGGDQILGEEGDLSVQHEIKEENDGNGHSMLTTGELSDSHILPVEGNEPTMLTEENGSIAVTANLPSDMAGATDHDVIQFLMPTSTDEGSEAGHAGVQQTINLNLDSVGLAGSQVLAQPTQTVQAITLADGNTAFIQHPSGAKFLEGQTITLEDGTTAVVQAVTSQVPSLNLLSSMGAPSMGSGDPVSNPVVSQHGSLEDPATSFINQAVKDGLQAIILEDGTTAYLATQPSPLGGLVEGRSFEPTTLTLDQLTTQVSAVQGVLSNGILTVDPLNNDNSQVGHVATVGAFQETVSNTGDDKKPGLSTTIVQNFDGDKVSQLILEKGYRCKFEGCGRYYTTLHHLRVHERSHTGDRPFKCDYEHCGKAFATGYGLKSHMRVHTGEKPYKCPQQNCDKAFKTSGDLQKHVRTHTGERPFKCPFVGCDRSFTTSNIRKVHIRTHTGERPYICPEEDCGRSFASATNYKNHVRIHTGEKPYVCTVLGCGKRFTEYSSLYKHHVVHTHSKPYTCDRCGKTYRQTSTLAMHKRTAHGENVTAESEALLFQQQQQQQLQQQTKMQEEQMLGPDIESLEPLEKRPRLNFINTHEQTDEGEGALVINTSEQQQFAFVGGDGGVGVLANPLTDHTLLQQGGLAFTLGDNTQQVYVITDPAQLEALQQIAKHQLDTDGEDNPLLTPVTSSVQMPLDTTGMTMVTEIDMGTTSQSDIPPSAIINSAAPSVTCIDNI</sequence>
<name>A0ABY7E4I1_MYAAR</name>
<feature type="domain" description="C2H2-type" evidence="7">
    <location>
        <begin position="522"/>
        <end position="551"/>
    </location>
</feature>
<evidence type="ECO:0000256" key="2">
    <source>
        <dbReference type="ARBA" id="ARBA00022737"/>
    </source>
</evidence>
<feature type="domain" description="C2H2-type" evidence="7">
    <location>
        <begin position="672"/>
        <end position="700"/>
    </location>
</feature>
<feature type="domain" description="C2H2-type" evidence="7">
    <location>
        <begin position="582"/>
        <end position="611"/>
    </location>
</feature>
<feature type="domain" description="C2H2-type" evidence="7">
    <location>
        <begin position="552"/>
        <end position="581"/>
    </location>
</feature>
<keyword evidence="3 6" id="KW-0863">Zinc-finger</keyword>
<dbReference type="SMART" id="SM00355">
    <property type="entry name" value="ZnF_C2H2"/>
    <property type="match status" value="7"/>
</dbReference>
<dbReference type="EMBL" id="CP111015">
    <property type="protein sequence ID" value="WAR03436.1"/>
    <property type="molecule type" value="Genomic_DNA"/>
</dbReference>
<dbReference type="PANTHER" id="PTHR14003">
    <property type="entry name" value="TRANSCRIPTIONAL REPRESSOR PROTEIN YY"/>
    <property type="match status" value="1"/>
</dbReference>
<reference evidence="8" key="1">
    <citation type="submission" date="2022-11" db="EMBL/GenBank/DDBJ databases">
        <title>Centuries of genome instability and evolution in soft-shell clam transmissible cancer (bioRxiv).</title>
        <authorList>
            <person name="Hart S.F.M."/>
            <person name="Yonemitsu M.A."/>
            <person name="Giersch R.M."/>
            <person name="Beal B.F."/>
            <person name="Arriagada G."/>
            <person name="Davis B.W."/>
            <person name="Ostrander E.A."/>
            <person name="Goff S.P."/>
            <person name="Metzger M.J."/>
        </authorList>
    </citation>
    <scope>NUCLEOTIDE SEQUENCE</scope>
    <source>
        <strain evidence="8">MELC-2E11</strain>
        <tissue evidence="8">Siphon/mantle</tissue>
    </source>
</reference>
<dbReference type="PANTHER" id="PTHR14003:SF23">
    <property type="entry name" value="ZINC FINGER PROTEIN 143"/>
    <property type="match status" value="1"/>
</dbReference>
<evidence type="ECO:0000256" key="4">
    <source>
        <dbReference type="ARBA" id="ARBA00022833"/>
    </source>
</evidence>
<dbReference type="PROSITE" id="PS00028">
    <property type="entry name" value="ZINC_FINGER_C2H2_1"/>
    <property type="match status" value="7"/>
</dbReference>
<feature type="domain" description="C2H2-type" evidence="7">
    <location>
        <begin position="642"/>
        <end position="671"/>
    </location>
</feature>
<evidence type="ECO:0000259" key="7">
    <source>
        <dbReference type="PROSITE" id="PS50157"/>
    </source>
</evidence>
<protein>
    <submittedName>
        <fullName evidence="8">ZNF76-like protein</fullName>
    </submittedName>
</protein>
<evidence type="ECO:0000256" key="6">
    <source>
        <dbReference type="PROSITE-ProRule" id="PRU00042"/>
    </source>
</evidence>
<gene>
    <name evidence="8" type="ORF">MAR_009994</name>
</gene>
<evidence type="ECO:0000256" key="5">
    <source>
        <dbReference type="ARBA" id="ARBA00023242"/>
    </source>
</evidence>
<proteinExistence type="predicted"/>
<keyword evidence="2" id="KW-0677">Repeat</keyword>
<evidence type="ECO:0000313" key="8">
    <source>
        <dbReference type="EMBL" id="WAR03436.1"/>
    </source>
</evidence>
<accession>A0ABY7E4I1</accession>
<evidence type="ECO:0000256" key="3">
    <source>
        <dbReference type="ARBA" id="ARBA00022771"/>
    </source>
</evidence>
<dbReference type="InterPro" id="IPR036236">
    <property type="entry name" value="Znf_C2H2_sf"/>
</dbReference>
<feature type="domain" description="C2H2-type" evidence="7">
    <location>
        <begin position="612"/>
        <end position="641"/>
    </location>
</feature>
<organism evidence="8 9">
    <name type="scientific">Mya arenaria</name>
    <name type="common">Soft-shell clam</name>
    <dbReference type="NCBI Taxonomy" id="6604"/>
    <lineage>
        <taxon>Eukaryota</taxon>
        <taxon>Metazoa</taxon>
        <taxon>Spiralia</taxon>
        <taxon>Lophotrochozoa</taxon>
        <taxon>Mollusca</taxon>
        <taxon>Bivalvia</taxon>
        <taxon>Autobranchia</taxon>
        <taxon>Heteroconchia</taxon>
        <taxon>Euheterodonta</taxon>
        <taxon>Imparidentia</taxon>
        <taxon>Neoheterodontei</taxon>
        <taxon>Myida</taxon>
        <taxon>Myoidea</taxon>
        <taxon>Myidae</taxon>
        <taxon>Mya</taxon>
    </lineage>
</organism>
<dbReference type="PROSITE" id="PS50157">
    <property type="entry name" value="ZINC_FINGER_C2H2_2"/>
    <property type="match status" value="7"/>
</dbReference>
<keyword evidence="9" id="KW-1185">Reference proteome</keyword>
<feature type="domain" description="C2H2-type" evidence="7">
    <location>
        <begin position="492"/>
        <end position="521"/>
    </location>
</feature>
<dbReference type="Gene3D" id="3.30.160.60">
    <property type="entry name" value="Classic Zinc Finger"/>
    <property type="match status" value="7"/>
</dbReference>
<keyword evidence="1" id="KW-0479">Metal-binding</keyword>
<evidence type="ECO:0000313" key="9">
    <source>
        <dbReference type="Proteomes" id="UP001164746"/>
    </source>
</evidence>
<dbReference type="InterPro" id="IPR013087">
    <property type="entry name" value="Znf_C2H2_type"/>
</dbReference>
<dbReference type="Proteomes" id="UP001164746">
    <property type="component" value="Chromosome 4"/>
</dbReference>
<dbReference type="Pfam" id="PF00096">
    <property type="entry name" value="zf-C2H2"/>
    <property type="match status" value="5"/>
</dbReference>